<keyword evidence="3" id="KW-1185">Reference proteome</keyword>
<feature type="compositionally biased region" description="Basic and acidic residues" evidence="1">
    <location>
        <begin position="38"/>
        <end position="49"/>
    </location>
</feature>
<name>A0AAV5CLB2_ELECO</name>
<reference evidence="2" key="1">
    <citation type="journal article" date="2018" name="DNA Res.">
        <title>Multiple hybrid de novo genome assembly of finger millet, an orphan allotetraploid crop.</title>
        <authorList>
            <person name="Hatakeyama M."/>
            <person name="Aluri S."/>
            <person name="Balachadran M.T."/>
            <person name="Sivarajan S.R."/>
            <person name="Patrignani A."/>
            <person name="Gruter S."/>
            <person name="Poveda L."/>
            <person name="Shimizu-Inatsugi R."/>
            <person name="Baeten J."/>
            <person name="Francoijs K.J."/>
            <person name="Nataraja K.N."/>
            <person name="Reddy Y.A.N."/>
            <person name="Phadnis S."/>
            <person name="Ravikumar R.L."/>
            <person name="Schlapbach R."/>
            <person name="Sreeman S.M."/>
            <person name="Shimizu K.K."/>
        </authorList>
    </citation>
    <scope>NUCLEOTIDE SEQUENCE</scope>
</reference>
<comment type="caution">
    <text evidence="2">The sequence shown here is derived from an EMBL/GenBank/DDBJ whole genome shotgun (WGS) entry which is preliminary data.</text>
</comment>
<evidence type="ECO:0000256" key="1">
    <source>
        <dbReference type="SAM" id="MobiDB-lite"/>
    </source>
</evidence>
<dbReference type="EMBL" id="BQKI01000007">
    <property type="protein sequence ID" value="GJM99108.1"/>
    <property type="molecule type" value="Genomic_DNA"/>
</dbReference>
<gene>
    <name evidence="2" type="primary">ga16177</name>
    <name evidence="2" type="ORF">PR202_ga16177</name>
</gene>
<feature type="region of interest" description="Disordered" evidence="1">
    <location>
        <begin position="1"/>
        <end position="51"/>
    </location>
</feature>
<evidence type="ECO:0000313" key="3">
    <source>
        <dbReference type="Proteomes" id="UP001054889"/>
    </source>
</evidence>
<sequence length="97" mass="10326">MNEYARLVHLSSGGDPSQCAPAATDDDHSNSSPPPPESGHDQDQQVLKDKTKRMRVECLTIGGCLLPRAAVDEEGGKATVARVLRGLAARMRMAGNL</sequence>
<proteinExistence type="predicted"/>
<accession>A0AAV5CLB2</accession>
<evidence type="ECO:0000313" key="2">
    <source>
        <dbReference type="EMBL" id="GJM99108.1"/>
    </source>
</evidence>
<dbReference type="Proteomes" id="UP001054889">
    <property type="component" value="Unassembled WGS sequence"/>
</dbReference>
<protein>
    <submittedName>
        <fullName evidence="2">Uncharacterized protein</fullName>
    </submittedName>
</protein>
<organism evidence="2 3">
    <name type="scientific">Eleusine coracana subsp. coracana</name>
    <dbReference type="NCBI Taxonomy" id="191504"/>
    <lineage>
        <taxon>Eukaryota</taxon>
        <taxon>Viridiplantae</taxon>
        <taxon>Streptophyta</taxon>
        <taxon>Embryophyta</taxon>
        <taxon>Tracheophyta</taxon>
        <taxon>Spermatophyta</taxon>
        <taxon>Magnoliopsida</taxon>
        <taxon>Liliopsida</taxon>
        <taxon>Poales</taxon>
        <taxon>Poaceae</taxon>
        <taxon>PACMAD clade</taxon>
        <taxon>Chloridoideae</taxon>
        <taxon>Cynodonteae</taxon>
        <taxon>Eleusininae</taxon>
        <taxon>Eleusine</taxon>
    </lineage>
</organism>
<dbReference type="AlphaFoldDB" id="A0AAV5CLB2"/>
<reference evidence="2" key="2">
    <citation type="submission" date="2021-12" db="EMBL/GenBank/DDBJ databases">
        <title>Resequencing data analysis of finger millet.</title>
        <authorList>
            <person name="Hatakeyama M."/>
            <person name="Aluri S."/>
            <person name="Balachadran M.T."/>
            <person name="Sivarajan S.R."/>
            <person name="Poveda L."/>
            <person name="Shimizu-Inatsugi R."/>
            <person name="Schlapbach R."/>
            <person name="Sreeman S.M."/>
            <person name="Shimizu K.K."/>
        </authorList>
    </citation>
    <scope>NUCLEOTIDE SEQUENCE</scope>
</reference>